<dbReference type="RefSeq" id="WP_089769352.1">
    <property type="nucleotide sequence ID" value="NZ_FNWX01000012.1"/>
</dbReference>
<dbReference type="AlphaFoldDB" id="A0A1H6J3P5"/>
<sequence length="152" mass="16898">MKNLLFLAAIATMSFSCKSTINPDNLPKPLPERPKENPDKGNLTEQEAQEMENLKSEILTMAKSEKCTNSTDWKSVGLGVKACGGPASYIAYSVKIDEAKFLEKVDLYNQKSTEYNNKYNLVSDCMLITPPEKIECVNGSPVFKYSKSDSVE</sequence>
<keyword evidence="3" id="KW-1185">Reference proteome</keyword>
<name>A0A1H6J3P5_9FLAO</name>
<accession>A0A1H6J3P5</accession>
<proteinExistence type="predicted"/>
<dbReference type="Proteomes" id="UP000198555">
    <property type="component" value="Unassembled WGS sequence"/>
</dbReference>
<gene>
    <name evidence="2" type="ORF">SAMN05421793_11231</name>
</gene>
<evidence type="ECO:0000313" key="3">
    <source>
        <dbReference type="Proteomes" id="UP000198555"/>
    </source>
</evidence>
<dbReference type="PROSITE" id="PS51257">
    <property type="entry name" value="PROKAR_LIPOPROTEIN"/>
    <property type="match status" value="1"/>
</dbReference>
<protein>
    <submittedName>
        <fullName evidence="2">Uncharacterized protein</fullName>
    </submittedName>
</protein>
<evidence type="ECO:0000256" key="1">
    <source>
        <dbReference type="SAM" id="MobiDB-lite"/>
    </source>
</evidence>
<organism evidence="2 3">
    <name type="scientific">Epilithonimonas hominis</name>
    <dbReference type="NCBI Taxonomy" id="420404"/>
    <lineage>
        <taxon>Bacteria</taxon>
        <taxon>Pseudomonadati</taxon>
        <taxon>Bacteroidota</taxon>
        <taxon>Flavobacteriia</taxon>
        <taxon>Flavobacteriales</taxon>
        <taxon>Weeksellaceae</taxon>
        <taxon>Chryseobacterium group</taxon>
        <taxon>Epilithonimonas</taxon>
    </lineage>
</organism>
<evidence type="ECO:0000313" key="2">
    <source>
        <dbReference type="EMBL" id="SEH56518.1"/>
    </source>
</evidence>
<feature type="region of interest" description="Disordered" evidence="1">
    <location>
        <begin position="22"/>
        <end position="51"/>
    </location>
</feature>
<feature type="compositionally biased region" description="Basic and acidic residues" evidence="1">
    <location>
        <begin position="30"/>
        <end position="39"/>
    </location>
</feature>
<dbReference type="EMBL" id="FNWX01000012">
    <property type="protein sequence ID" value="SEH56518.1"/>
    <property type="molecule type" value="Genomic_DNA"/>
</dbReference>
<reference evidence="3" key="1">
    <citation type="submission" date="2016-10" db="EMBL/GenBank/DDBJ databases">
        <authorList>
            <person name="Varghese N."/>
            <person name="Submissions S."/>
        </authorList>
    </citation>
    <scope>NUCLEOTIDE SEQUENCE [LARGE SCALE GENOMIC DNA]</scope>
    <source>
        <strain evidence="3">DSM 19326</strain>
    </source>
</reference>